<dbReference type="Proteomes" id="UP000008467">
    <property type="component" value="Chromosome"/>
</dbReference>
<proteinExistence type="predicted"/>
<keyword evidence="3" id="KW-1185">Reference proteome</keyword>
<sequence length="48" mass="5863">MEKRKVRNQSRKRHSWVKTLSVFVILYLIVVSIFIYIWVQNNIIPKAF</sequence>
<dbReference type="HOGENOM" id="CLU_3150879_0_0_9"/>
<keyword evidence="1" id="KW-0472">Membrane</keyword>
<name>F2JM09_CELLD</name>
<reference evidence="2 3" key="1">
    <citation type="journal article" date="2011" name="J. Bacteriol.">
        <title>Complete genome sequence of the cellulose-degrading bacterium Cellulosilyticum lentocellum.</title>
        <authorList>
            <consortium name="US DOE Joint Genome Institute"/>
            <person name="Miller D.A."/>
            <person name="Suen G."/>
            <person name="Bruce D."/>
            <person name="Copeland A."/>
            <person name="Cheng J.F."/>
            <person name="Detter C."/>
            <person name="Goodwin L.A."/>
            <person name="Han C.S."/>
            <person name="Hauser L.J."/>
            <person name="Land M.L."/>
            <person name="Lapidus A."/>
            <person name="Lucas S."/>
            <person name="Meincke L."/>
            <person name="Pitluck S."/>
            <person name="Tapia R."/>
            <person name="Teshima H."/>
            <person name="Woyke T."/>
            <person name="Fox B.G."/>
            <person name="Angert E.R."/>
            <person name="Currie C.R."/>
        </authorList>
    </citation>
    <scope>NUCLEOTIDE SEQUENCE [LARGE SCALE GENOMIC DNA]</scope>
    <source>
        <strain evidence="3">ATCC 49066 / DSM 5427 / NCIMB 11756 / RHM5</strain>
    </source>
</reference>
<dbReference type="RefSeq" id="WP_013659060.1">
    <property type="nucleotide sequence ID" value="NC_015275.1"/>
</dbReference>
<organism evidence="2 3">
    <name type="scientific">Cellulosilyticum lentocellum (strain ATCC 49066 / DSM 5427 / NCIMB 11756 / RHM5)</name>
    <name type="common">Clostridium lentocellum</name>
    <dbReference type="NCBI Taxonomy" id="642492"/>
    <lineage>
        <taxon>Bacteria</taxon>
        <taxon>Bacillati</taxon>
        <taxon>Bacillota</taxon>
        <taxon>Clostridia</taxon>
        <taxon>Lachnospirales</taxon>
        <taxon>Cellulosilyticaceae</taxon>
        <taxon>Cellulosilyticum</taxon>
    </lineage>
</organism>
<gene>
    <name evidence="2" type="ordered locus">Clole_4113</name>
</gene>
<accession>F2JM09</accession>
<feature type="transmembrane region" description="Helical" evidence="1">
    <location>
        <begin position="20"/>
        <end position="39"/>
    </location>
</feature>
<dbReference type="AlphaFoldDB" id="F2JM09"/>
<keyword evidence="1" id="KW-1133">Transmembrane helix</keyword>
<keyword evidence="1" id="KW-0812">Transmembrane</keyword>
<dbReference type="EMBL" id="CP002582">
    <property type="protein sequence ID" value="ADZ85789.1"/>
    <property type="molecule type" value="Genomic_DNA"/>
</dbReference>
<evidence type="ECO:0000313" key="3">
    <source>
        <dbReference type="Proteomes" id="UP000008467"/>
    </source>
</evidence>
<evidence type="ECO:0000256" key="1">
    <source>
        <dbReference type="SAM" id="Phobius"/>
    </source>
</evidence>
<evidence type="ECO:0000313" key="2">
    <source>
        <dbReference type="EMBL" id="ADZ85789.1"/>
    </source>
</evidence>
<protein>
    <submittedName>
        <fullName evidence="2">Uncharacterized protein</fullName>
    </submittedName>
</protein>
<dbReference type="KEGG" id="cle:Clole_4113"/>